<protein>
    <submittedName>
        <fullName evidence="1">Uncharacterized protein</fullName>
    </submittedName>
</protein>
<accession>A0A927CCE5</accession>
<reference evidence="1" key="1">
    <citation type="submission" date="2020-09" db="EMBL/GenBank/DDBJ databases">
        <title>A novel bacterium of genus Paenibacillus, isolated from South China Sea.</title>
        <authorList>
            <person name="Huang H."/>
            <person name="Mo K."/>
            <person name="Hu Y."/>
        </authorList>
    </citation>
    <scope>NUCLEOTIDE SEQUENCE</scope>
    <source>
        <strain evidence="1">IB182363</strain>
    </source>
</reference>
<organism evidence="1 2">
    <name type="scientific">Paenibacillus oceani</name>
    <dbReference type="NCBI Taxonomy" id="2772510"/>
    <lineage>
        <taxon>Bacteria</taxon>
        <taxon>Bacillati</taxon>
        <taxon>Bacillota</taxon>
        <taxon>Bacilli</taxon>
        <taxon>Bacillales</taxon>
        <taxon>Paenibacillaceae</taxon>
        <taxon>Paenibacillus</taxon>
    </lineage>
</organism>
<dbReference type="RefSeq" id="WP_190930504.1">
    <property type="nucleotide sequence ID" value="NZ_JACXJA010000035.1"/>
</dbReference>
<dbReference type="EMBL" id="JACXJA010000035">
    <property type="protein sequence ID" value="MBD2864879.1"/>
    <property type="molecule type" value="Genomic_DNA"/>
</dbReference>
<dbReference type="Proteomes" id="UP000639396">
    <property type="component" value="Unassembled WGS sequence"/>
</dbReference>
<evidence type="ECO:0000313" key="1">
    <source>
        <dbReference type="EMBL" id="MBD2864879.1"/>
    </source>
</evidence>
<keyword evidence="2" id="KW-1185">Reference proteome</keyword>
<sequence length="83" mass="9728">MLSFLDTAYYDHVLREKETYDSYSIELVAEKHGMIVGLIDVELEKEVGEKAEEEAMRYTELNDLKFGREMMYGLRSGTKRKNL</sequence>
<name>A0A927CCE5_9BACL</name>
<comment type="caution">
    <text evidence="1">The sequence shown here is derived from an EMBL/GenBank/DDBJ whole genome shotgun (WGS) entry which is preliminary data.</text>
</comment>
<dbReference type="AlphaFoldDB" id="A0A927CCE5"/>
<gene>
    <name evidence="1" type="ORF">IDH45_23150</name>
</gene>
<proteinExistence type="predicted"/>
<evidence type="ECO:0000313" key="2">
    <source>
        <dbReference type="Proteomes" id="UP000639396"/>
    </source>
</evidence>